<protein>
    <recommendedName>
        <fullName evidence="4">C-deglycosylation enzyme beta subunit</fullName>
    </recommendedName>
</protein>
<gene>
    <name evidence="6" type="ORF">E6B08_20170</name>
</gene>
<dbReference type="RefSeq" id="WP_136915645.1">
    <property type="nucleotide sequence ID" value="NZ_CP039371.1"/>
</dbReference>
<evidence type="ECO:0000256" key="4">
    <source>
        <dbReference type="ARBA" id="ARBA00047208"/>
    </source>
</evidence>
<accession>A0A4D6X9L0</accession>
<dbReference type="InterPro" id="IPR045959">
    <property type="entry name" value="CGDB"/>
</dbReference>
<name>A0A4D6X9L0_PSEPU</name>
<proteinExistence type="inferred from homology"/>
<dbReference type="OrthoDB" id="1494151at2"/>
<dbReference type="AlphaFoldDB" id="A0A4D6X9L0"/>
<evidence type="ECO:0000256" key="3">
    <source>
        <dbReference type="ARBA" id="ARBA00046336"/>
    </source>
</evidence>
<dbReference type="EMBL" id="CP039371">
    <property type="protein sequence ID" value="QCI13526.1"/>
    <property type="molecule type" value="Genomic_DNA"/>
</dbReference>
<evidence type="ECO:0000259" key="5">
    <source>
        <dbReference type="Pfam" id="PF19906"/>
    </source>
</evidence>
<comment type="similarity">
    <text evidence="3">Belongs to the C-glycoside deglycosidase beta subunit family.</text>
</comment>
<evidence type="ECO:0000313" key="6">
    <source>
        <dbReference type="EMBL" id="QCI13526.1"/>
    </source>
</evidence>
<evidence type="ECO:0000256" key="2">
    <source>
        <dbReference type="ARBA" id="ARBA00023277"/>
    </source>
</evidence>
<dbReference type="Proteomes" id="UP000298551">
    <property type="component" value="Chromosome"/>
</dbReference>
<dbReference type="Pfam" id="PF19906">
    <property type="entry name" value="CGDB"/>
    <property type="match status" value="1"/>
</dbReference>
<evidence type="ECO:0000256" key="1">
    <source>
        <dbReference type="ARBA" id="ARBA00023239"/>
    </source>
</evidence>
<keyword evidence="2" id="KW-0119">Carbohydrate metabolism</keyword>
<dbReference type="GO" id="GO:0016829">
    <property type="term" value="F:lyase activity"/>
    <property type="evidence" value="ECO:0007669"/>
    <property type="project" value="UniProtKB-KW"/>
</dbReference>
<feature type="domain" description="C-glycoside deglycosidase beta subunit" evidence="5">
    <location>
        <begin position="2"/>
        <end position="114"/>
    </location>
</feature>
<sequence>MFDNYLVRADSLKNRRQDGQVVGFSIAVRHANYRGVYLSLHNGYYIEVDGVEYPVSVQSFEINGRPPRSFDETRNAVHEHWDYDDEAILHIQVPGGLAPGFHRLRFQQSVLAAYGYLPTDEQWVTDPPKPGTGAGSDKTPYIVTYMLQMNEQETH</sequence>
<reference evidence="7" key="1">
    <citation type="submission" date="2019-04" db="EMBL/GenBank/DDBJ databases">
        <title>Genome sequence of Pseudomonas putida 1290, an auxin catabolizing strain.</title>
        <authorList>
            <person name="Laird T.S."/>
            <person name="Leveau J.H.J."/>
        </authorList>
    </citation>
    <scope>NUCLEOTIDE SEQUENCE [LARGE SCALE GENOMIC DNA]</scope>
    <source>
        <strain evidence="7">1290</strain>
    </source>
</reference>
<keyword evidence="1" id="KW-0456">Lyase</keyword>
<organism evidence="6 7">
    <name type="scientific">Pseudomonas putida</name>
    <name type="common">Arthrobacter siderocapsulatus</name>
    <dbReference type="NCBI Taxonomy" id="303"/>
    <lineage>
        <taxon>Bacteria</taxon>
        <taxon>Pseudomonadati</taxon>
        <taxon>Pseudomonadota</taxon>
        <taxon>Gammaproteobacteria</taxon>
        <taxon>Pseudomonadales</taxon>
        <taxon>Pseudomonadaceae</taxon>
        <taxon>Pseudomonas</taxon>
    </lineage>
</organism>
<evidence type="ECO:0000313" key="7">
    <source>
        <dbReference type="Proteomes" id="UP000298551"/>
    </source>
</evidence>